<dbReference type="Proteomes" id="UP000033881">
    <property type="component" value="Unassembled WGS sequence"/>
</dbReference>
<sequence length="142" mass="17213">MNTYKDIVDYWVKKLDLADTLNENRFDKEIPSDVHMMVLHFLKSGQCEIHTNQWSLRKMGITGYKTIIFQRRRDDRTWHPDDQDDSFIISRSAIEYVEKLRSIERYTRQNHIIPADHRVFHVMCYETIYNILYQAAKDKLDR</sequence>
<organism evidence="1 2">
    <name type="scientific">Candidatus Woesebacteria bacterium GW2011_GWB1_39_12</name>
    <dbReference type="NCBI Taxonomy" id="1618574"/>
    <lineage>
        <taxon>Bacteria</taxon>
        <taxon>Candidatus Woeseibacteriota</taxon>
    </lineage>
</organism>
<dbReference type="AlphaFoldDB" id="A0A0G0MJQ1"/>
<evidence type="ECO:0000313" key="1">
    <source>
        <dbReference type="EMBL" id="KKR00586.1"/>
    </source>
</evidence>
<name>A0A0G0MJQ1_9BACT</name>
<reference evidence="1 2" key="1">
    <citation type="journal article" date="2015" name="Nature">
        <title>rRNA introns, odd ribosomes, and small enigmatic genomes across a large radiation of phyla.</title>
        <authorList>
            <person name="Brown C.T."/>
            <person name="Hug L.A."/>
            <person name="Thomas B.C."/>
            <person name="Sharon I."/>
            <person name="Castelle C.J."/>
            <person name="Singh A."/>
            <person name="Wilkins M.J."/>
            <person name="Williams K.H."/>
            <person name="Banfield J.F."/>
        </authorList>
    </citation>
    <scope>NUCLEOTIDE SEQUENCE [LARGE SCALE GENOMIC DNA]</scope>
</reference>
<accession>A0A0G0MJQ1</accession>
<proteinExistence type="predicted"/>
<evidence type="ECO:0000313" key="2">
    <source>
        <dbReference type="Proteomes" id="UP000033881"/>
    </source>
</evidence>
<gene>
    <name evidence="1" type="ORF">UT24_C0011G0039</name>
</gene>
<comment type="caution">
    <text evidence="1">The sequence shown here is derived from an EMBL/GenBank/DDBJ whole genome shotgun (WGS) entry which is preliminary data.</text>
</comment>
<protein>
    <submittedName>
        <fullName evidence="1">Uncharacterized protein</fullName>
    </submittedName>
</protein>
<dbReference type="STRING" id="1618574.UT24_C0011G0039"/>
<dbReference type="EMBL" id="LBWB01000011">
    <property type="protein sequence ID" value="KKR00586.1"/>
    <property type="molecule type" value="Genomic_DNA"/>
</dbReference>